<protein>
    <submittedName>
        <fullName evidence="1">Uncharacterized protein</fullName>
    </submittedName>
</protein>
<gene>
    <name evidence="1" type="ORF">HGP31_16005</name>
</gene>
<dbReference type="EMBL" id="CP051487">
    <property type="protein sequence ID" value="QJC79747.1"/>
    <property type="molecule type" value="Genomic_DNA"/>
</dbReference>
<dbReference type="KEGG" id="pum:HGP31_16005"/>
<proteinExistence type="predicted"/>
<accession>A0AAE6ZV31</accession>
<dbReference type="Proteomes" id="UP000501367">
    <property type="component" value="Chromosome"/>
</dbReference>
<dbReference type="RefSeq" id="WP_155943756.1">
    <property type="nucleotide sequence ID" value="NZ_CP051487.1"/>
</dbReference>
<organism evidence="1 2">
    <name type="scientific">Pseudomonas umsongensis</name>
    <dbReference type="NCBI Taxonomy" id="198618"/>
    <lineage>
        <taxon>Bacteria</taxon>
        <taxon>Pseudomonadati</taxon>
        <taxon>Pseudomonadota</taxon>
        <taxon>Gammaproteobacteria</taxon>
        <taxon>Pseudomonadales</taxon>
        <taxon>Pseudomonadaceae</taxon>
        <taxon>Pseudomonas</taxon>
    </lineage>
</organism>
<evidence type="ECO:0000313" key="2">
    <source>
        <dbReference type="Proteomes" id="UP000501367"/>
    </source>
</evidence>
<dbReference type="AlphaFoldDB" id="A0AAE6ZV31"/>
<reference evidence="1 2" key="1">
    <citation type="submission" date="2020-04" db="EMBL/GenBank/DDBJ databases">
        <authorList>
            <person name="Yao Y."/>
            <person name="He Z."/>
        </authorList>
    </citation>
    <scope>NUCLEOTIDE SEQUENCE [LARGE SCALE GENOMIC DNA]</scope>
    <source>
        <strain evidence="1 2">CY-1</strain>
    </source>
</reference>
<dbReference type="GeneID" id="72195100"/>
<sequence length="47" mass="5140">MMNIVPLKTEEKKGLAWETRKALEVVPTVGGGTATVCRAFPMLTNSY</sequence>
<evidence type="ECO:0000313" key="1">
    <source>
        <dbReference type="EMBL" id="QJC79747.1"/>
    </source>
</evidence>
<name>A0AAE6ZV31_9PSED</name>